<dbReference type="PANTHER" id="PTHR38776:SF1">
    <property type="entry name" value="MLTA-INTERACTING PROTEIN-RELATED"/>
    <property type="match status" value="1"/>
</dbReference>
<keyword evidence="8" id="KW-1185">Reference proteome</keyword>
<dbReference type="Pfam" id="PF06629">
    <property type="entry name" value="MipA"/>
    <property type="match status" value="1"/>
</dbReference>
<dbReference type="PANTHER" id="PTHR38776">
    <property type="entry name" value="MLTA-INTERACTING PROTEIN-RELATED"/>
    <property type="match status" value="1"/>
</dbReference>
<evidence type="ECO:0000313" key="8">
    <source>
        <dbReference type="Proteomes" id="UP000198615"/>
    </source>
</evidence>
<comment type="similarity">
    <text evidence="2">Belongs to the MipA/OmpV family.</text>
</comment>
<evidence type="ECO:0000256" key="5">
    <source>
        <dbReference type="ARBA" id="ARBA00023237"/>
    </source>
</evidence>
<dbReference type="InterPro" id="IPR010583">
    <property type="entry name" value="MipA"/>
</dbReference>
<dbReference type="RefSeq" id="WP_093148684.1">
    <property type="nucleotide sequence ID" value="NZ_FNBW01000003.1"/>
</dbReference>
<organism evidence="7 8">
    <name type="scientific">Thalassobaculum litoreum DSM 18839</name>
    <dbReference type="NCBI Taxonomy" id="1123362"/>
    <lineage>
        <taxon>Bacteria</taxon>
        <taxon>Pseudomonadati</taxon>
        <taxon>Pseudomonadota</taxon>
        <taxon>Alphaproteobacteria</taxon>
        <taxon>Rhodospirillales</taxon>
        <taxon>Thalassobaculaceae</taxon>
        <taxon>Thalassobaculum</taxon>
    </lineage>
</organism>
<evidence type="ECO:0000256" key="2">
    <source>
        <dbReference type="ARBA" id="ARBA00005722"/>
    </source>
</evidence>
<dbReference type="AlphaFoldDB" id="A0A8G2BHW9"/>
<accession>A0A8G2BHW9</accession>
<feature type="signal peptide" evidence="6">
    <location>
        <begin position="1"/>
        <end position="27"/>
    </location>
</feature>
<keyword evidence="4" id="KW-0472">Membrane</keyword>
<evidence type="ECO:0000313" key="7">
    <source>
        <dbReference type="EMBL" id="SDF37061.1"/>
    </source>
</evidence>
<feature type="chain" id="PRO_5034963329" evidence="6">
    <location>
        <begin position="28"/>
        <end position="274"/>
    </location>
</feature>
<keyword evidence="5" id="KW-0998">Cell outer membrane</keyword>
<evidence type="ECO:0000256" key="4">
    <source>
        <dbReference type="ARBA" id="ARBA00023136"/>
    </source>
</evidence>
<sequence length="274" mass="28870">MNYMVCRKGVAAGLLMAIVALPGIASAADDWEFVIGGGLGYGSKYEGSDEMEAMFLPVAGITWKDTVYLSTEDGLGAVVYDDNNFTVNVSFNYDWGRDESDSSDLNGLGDVDGAATANLSLEYDIGPVTPFIELTRHLGGTNGLEASFGVDTMIPLSALTGQGSGSGAMGSDDEGANGPAFLAGLSSTWSDDKYMKNYFGVNSTQSARSGLQQYTAKSGLKSVTAELAFLYPVNENWEVMTMIESSRLIGDAADSPISKDDGVVFGGLTVSYKF</sequence>
<gene>
    <name evidence="7" type="ORF">SAMN05660686_01040</name>
</gene>
<comment type="caution">
    <text evidence="7">The sequence shown here is derived from an EMBL/GenBank/DDBJ whole genome shotgun (WGS) entry which is preliminary data.</text>
</comment>
<dbReference type="Proteomes" id="UP000198615">
    <property type="component" value="Unassembled WGS sequence"/>
</dbReference>
<dbReference type="OrthoDB" id="5462484at2"/>
<reference evidence="7 8" key="1">
    <citation type="submission" date="2016-10" db="EMBL/GenBank/DDBJ databases">
        <authorList>
            <person name="Varghese N."/>
            <person name="Submissions S."/>
        </authorList>
    </citation>
    <scope>NUCLEOTIDE SEQUENCE [LARGE SCALE GENOMIC DNA]</scope>
    <source>
        <strain evidence="7 8">DSM 18839</strain>
    </source>
</reference>
<name>A0A8G2BHW9_9PROT</name>
<evidence type="ECO:0000256" key="1">
    <source>
        <dbReference type="ARBA" id="ARBA00004442"/>
    </source>
</evidence>
<dbReference type="GO" id="GO:0009279">
    <property type="term" value="C:cell outer membrane"/>
    <property type="evidence" value="ECO:0007669"/>
    <property type="project" value="UniProtKB-SubCell"/>
</dbReference>
<evidence type="ECO:0000256" key="3">
    <source>
        <dbReference type="ARBA" id="ARBA00022729"/>
    </source>
</evidence>
<dbReference type="EMBL" id="FNBW01000003">
    <property type="protein sequence ID" value="SDF37061.1"/>
    <property type="molecule type" value="Genomic_DNA"/>
</dbReference>
<keyword evidence="3 6" id="KW-0732">Signal</keyword>
<comment type="subcellular location">
    <subcellularLocation>
        <location evidence="1">Cell outer membrane</location>
    </subcellularLocation>
</comment>
<evidence type="ECO:0000256" key="6">
    <source>
        <dbReference type="SAM" id="SignalP"/>
    </source>
</evidence>
<protein>
    <submittedName>
        <fullName evidence="7">Outer membrane scaffolding protein for murein synthesis, MipA/OmpV family</fullName>
    </submittedName>
</protein>
<proteinExistence type="inferred from homology"/>